<evidence type="ECO:0000256" key="3">
    <source>
        <dbReference type="ARBA" id="ARBA00023082"/>
    </source>
</evidence>
<comment type="caution">
    <text evidence="7">The sequence shown here is derived from an EMBL/GenBank/DDBJ whole genome shotgun (WGS) entry which is preliminary data.</text>
</comment>
<dbReference type="Proteomes" id="UP000715441">
    <property type="component" value="Unassembled WGS sequence"/>
</dbReference>
<evidence type="ECO:0000256" key="1">
    <source>
        <dbReference type="ARBA" id="ARBA00010641"/>
    </source>
</evidence>
<sequence>MSATTATKPRFSHGGVSPEDTWALVEKARSGDSEAFSLLYRHHFDLVHGYLHSRADFSLAEDLTSETFARALARLDRLTHHQSTFGAWLITIARNLLLDNAKAARTRYEVTMPEGWDFTDCSDDPAVGFERAQNIELVRRCLTGLTRDQRECIVLRFFLGYPVAQVAKAMNRNAGSVRALQVRATKKLALLLTAERTFSVA</sequence>
<dbReference type="NCBIfam" id="TIGR02937">
    <property type="entry name" value="sigma70-ECF"/>
    <property type="match status" value="1"/>
</dbReference>
<dbReference type="CDD" id="cd06171">
    <property type="entry name" value="Sigma70_r4"/>
    <property type="match status" value="1"/>
</dbReference>
<dbReference type="SUPFAM" id="SSF88946">
    <property type="entry name" value="Sigma2 domain of RNA polymerase sigma factors"/>
    <property type="match status" value="1"/>
</dbReference>
<dbReference type="PANTHER" id="PTHR43133">
    <property type="entry name" value="RNA POLYMERASE ECF-TYPE SIGMA FACTO"/>
    <property type="match status" value="1"/>
</dbReference>
<feature type="domain" description="RNA polymerase sigma-70 region 2" evidence="5">
    <location>
        <begin position="39"/>
        <end position="105"/>
    </location>
</feature>
<comment type="similarity">
    <text evidence="1">Belongs to the sigma-70 factor family. ECF subfamily.</text>
</comment>
<keyword evidence="4" id="KW-0804">Transcription</keyword>
<evidence type="ECO:0000256" key="4">
    <source>
        <dbReference type="ARBA" id="ARBA00023163"/>
    </source>
</evidence>
<evidence type="ECO:0000259" key="5">
    <source>
        <dbReference type="Pfam" id="PF04542"/>
    </source>
</evidence>
<dbReference type="Gene3D" id="1.10.10.10">
    <property type="entry name" value="Winged helix-like DNA-binding domain superfamily/Winged helix DNA-binding domain"/>
    <property type="match status" value="1"/>
</dbReference>
<dbReference type="Pfam" id="PF04542">
    <property type="entry name" value="Sigma70_r2"/>
    <property type="match status" value="1"/>
</dbReference>
<evidence type="ECO:0000256" key="2">
    <source>
        <dbReference type="ARBA" id="ARBA00023015"/>
    </source>
</evidence>
<keyword evidence="3" id="KW-0731">Sigma factor</keyword>
<dbReference type="EMBL" id="JAAXLS010000008">
    <property type="protein sequence ID" value="NKQ54254.1"/>
    <property type="molecule type" value="Genomic_DNA"/>
</dbReference>
<dbReference type="Pfam" id="PF08281">
    <property type="entry name" value="Sigma70_r4_2"/>
    <property type="match status" value="1"/>
</dbReference>
<dbReference type="InterPro" id="IPR036388">
    <property type="entry name" value="WH-like_DNA-bd_sf"/>
</dbReference>
<dbReference type="InterPro" id="IPR007627">
    <property type="entry name" value="RNA_pol_sigma70_r2"/>
</dbReference>
<dbReference type="InterPro" id="IPR039425">
    <property type="entry name" value="RNA_pol_sigma-70-like"/>
</dbReference>
<evidence type="ECO:0000313" key="8">
    <source>
        <dbReference type="Proteomes" id="UP000715441"/>
    </source>
</evidence>
<dbReference type="PANTHER" id="PTHR43133:SF57">
    <property type="entry name" value="RNA POLYMERASE SIGMA-70 FACTOR"/>
    <property type="match status" value="1"/>
</dbReference>
<evidence type="ECO:0000313" key="7">
    <source>
        <dbReference type="EMBL" id="NKQ54254.1"/>
    </source>
</evidence>
<dbReference type="SUPFAM" id="SSF88659">
    <property type="entry name" value="Sigma3 and sigma4 domains of RNA polymerase sigma factors"/>
    <property type="match status" value="1"/>
</dbReference>
<dbReference type="InterPro" id="IPR013325">
    <property type="entry name" value="RNA_pol_sigma_r2"/>
</dbReference>
<dbReference type="Gene3D" id="1.10.1740.10">
    <property type="match status" value="1"/>
</dbReference>
<dbReference type="RefSeq" id="WP_168515933.1">
    <property type="nucleotide sequence ID" value="NZ_JAAXLS010000008.1"/>
</dbReference>
<accession>A0ABX1J3L4</accession>
<protein>
    <submittedName>
        <fullName evidence="7">Sigma-70 family RNA polymerase sigma factor</fullName>
    </submittedName>
</protein>
<feature type="domain" description="RNA polymerase sigma factor 70 region 4 type 2" evidence="6">
    <location>
        <begin position="136"/>
        <end position="188"/>
    </location>
</feature>
<keyword evidence="8" id="KW-1185">Reference proteome</keyword>
<dbReference type="InterPro" id="IPR013249">
    <property type="entry name" value="RNA_pol_sigma70_r4_t2"/>
</dbReference>
<proteinExistence type="inferred from homology"/>
<dbReference type="InterPro" id="IPR013324">
    <property type="entry name" value="RNA_pol_sigma_r3/r4-like"/>
</dbReference>
<name>A0ABX1J3L4_9PSEU</name>
<gene>
    <name evidence="7" type="ORF">HFP15_15305</name>
</gene>
<reference evidence="7 8" key="1">
    <citation type="submission" date="2020-04" db="EMBL/GenBank/DDBJ databases">
        <title>Novel species.</title>
        <authorList>
            <person name="Teo W.F.A."/>
            <person name="Lipun K."/>
            <person name="Srisuk N."/>
            <person name="Duangmal K."/>
        </authorList>
    </citation>
    <scope>NUCLEOTIDE SEQUENCE [LARGE SCALE GENOMIC DNA]</scope>
    <source>
        <strain evidence="7 8">K13G38</strain>
    </source>
</reference>
<keyword evidence="2" id="KW-0805">Transcription regulation</keyword>
<organism evidence="7 8">
    <name type="scientific">Amycolatopsis acididurans</name>
    <dbReference type="NCBI Taxonomy" id="2724524"/>
    <lineage>
        <taxon>Bacteria</taxon>
        <taxon>Bacillati</taxon>
        <taxon>Actinomycetota</taxon>
        <taxon>Actinomycetes</taxon>
        <taxon>Pseudonocardiales</taxon>
        <taxon>Pseudonocardiaceae</taxon>
        <taxon>Amycolatopsis</taxon>
    </lineage>
</organism>
<dbReference type="InterPro" id="IPR014284">
    <property type="entry name" value="RNA_pol_sigma-70_dom"/>
</dbReference>
<evidence type="ECO:0000259" key="6">
    <source>
        <dbReference type="Pfam" id="PF08281"/>
    </source>
</evidence>